<evidence type="ECO:0000313" key="1">
    <source>
        <dbReference type="EMBL" id="PLT29265.1"/>
    </source>
</evidence>
<reference evidence="1 2" key="1">
    <citation type="submission" date="2017-11" db="EMBL/GenBank/DDBJ databases">
        <title>Comparitive Functional Genomics of Dry Heat Resistant strains isolated from the Viking Spacecraft.</title>
        <authorList>
            <person name="Seuylemezian A."/>
            <person name="Cooper K."/>
            <person name="Vaishampayan P."/>
        </authorList>
    </citation>
    <scope>NUCLEOTIDE SEQUENCE [LARGE SCALE GENOMIC DNA]</scope>
    <source>
        <strain evidence="1 2">V1-29</strain>
    </source>
</reference>
<dbReference type="Proteomes" id="UP000234748">
    <property type="component" value="Unassembled WGS sequence"/>
</dbReference>
<accession>A0A2N5M4K5</accession>
<gene>
    <name evidence="1" type="ORF">CUU66_13930</name>
</gene>
<sequence>MYIEKLKELYGEDTLRSYVDAFFSGKPITREDFFRYEDIHLAHTELYLAEMSRKRRHQLKSKLKRIK</sequence>
<name>A0A2N5M4K5_9BACI</name>
<evidence type="ECO:0000313" key="2">
    <source>
        <dbReference type="Proteomes" id="UP000234748"/>
    </source>
</evidence>
<proteinExistence type="predicted"/>
<protein>
    <submittedName>
        <fullName evidence="1">Uncharacterized protein</fullName>
    </submittedName>
</protein>
<dbReference type="AlphaFoldDB" id="A0A2N5M4K5"/>
<organism evidence="1 2">
    <name type="scientific">Peribacillus deserti</name>
    <dbReference type="NCBI Taxonomy" id="673318"/>
    <lineage>
        <taxon>Bacteria</taxon>
        <taxon>Bacillati</taxon>
        <taxon>Bacillota</taxon>
        <taxon>Bacilli</taxon>
        <taxon>Bacillales</taxon>
        <taxon>Bacillaceae</taxon>
        <taxon>Peribacillus</taxon>
    </lineage>
</organism>
<keyword evidence="2" id="KW-1185">Reference proteome</keyword>
<dbReference type="EMBL" id="PGUY01000043">
    <property type="protein sequence ID" value="PLT29265.1"/>
    <property type="molecule type" value="Genomic_DNA"/>
</dbReference>
<comment type="caution">
    <text evidence="1">The sequence shown here is derived from an EMBL/GenBank/DDBJ whole genome shotgun (WGS) entry which is preliminary data.</text>
</comment>